<evidence type="ECO:0000313" key="1">
    <source>
        <dbReference type="EMBL" id="QHU21928.1"/>
    </source>
</evidence>
<reference evidence="1" key="1">
    <citation type="journal article" date="2020" name="Nature">
        <title>Giant virus diversity and host interactions through global metagenomics.</title>
        <authorList>
            <person name="Schulz F."/>
            <person name="Roux S."/>
            <person name="Paez-Espino D."/>
            <person name="Jungbluth S."/>
            <person name="Walsh D.A."/>
            <person name="Denef V.J."/>
            <person name="McMahon K.D."/>
            <person name="Konstantinidis K.T."/>
            <person name="Eloe-Fadrosh E.A."/>
            <person name="Kyrpides N.C."/>
            <person name="Woyke T."/>
        </authorList>
    </citation>
    <scope>NUCLEOTIDE SEQUENCE</scope>
    <source>
        <strain evidence="1">GVMAG-S-3300013286-35</strain>
    </source>
</reference>
<sequence length="210" mass="23933">MSLQEILDKIFTAPESVETLSIIRHYGSKCESIVEFGSRGGISSIAAFQALLDTKRSWRPRFVAVDLVEDDSIKKLSDLALRFDISFHFYRGHSRQYALHECDALIWDTFHTGGGFLADIERMEPWIHKYIFVLGTRTDGDISEVTRRKLDCATVARELQINEEGARQGLKPAIAEFLKGRGDWCQVREFGEITVLERIQPPKSLFPVRA</sequence>
<dbReference type="AlphaFoldDB" id="A0A6C0L059"/>
<accession>A0A6C0L059</accession>
<evidence type="ECO:0008006" key="2">
    <source>
        <dbReference type="Google" id="ProtNLM"/>
    </source>
</evidence>
<name>A0A6C0L059_9ZZZZ</name>
<protein>
    <recommendedName>
        <fullName evidence="2">Methyltransferase</fullName>
    </recommendedName>
</protein>
<proteinExistence type="predicted"/>
<organism evidence="1">
    <name type="scientific">viral metagenome</name>
    <dbReference type="NCBI Taxonomy" id="1070528"/>
    <lineage>
        <taxon>unclassified sequences</taxon>
        <taxon>metagenomes</taxon>
        <taxon>organismal metagenomes</taxon>
    </lineage>
</organism>
<dbReference type="EMBL" id="MN740993">
    <property type="protein sequence ID" value="QHU21928.1"/>
    <property type="molecule type" value="Genomic_DNA"/>
</dbReference>